<dbReference type="AlphaFoldDB" id="A0A2P1NLU7"/>
<dbReference type="PANTHER" id="PTHR34606">
    <property type="entry name" value="BON DOMAIN-CONTAINING PROTEIN"/>
    <property type="match status" value="1"/>
</dbReference>
<dbReference type="SMART" id="SM00749">
    <property type="entry name" value="BON"/>
    <property type="match status" value="1"/>
</dbReference>
<name>A0A2P1NLU7_9BURK</name>
<dbReference type="Pfam" id="PF04972">
    <property type="entry name" value="BON"/>
    <property type="match status" value="1"/>
</dbReference>
<dbReference type="Proteomes" id="UP000241829">
    <property type="component" value="Chromosome"/>
</dbReference>
<keyword evidence="4" id="KW-1185">Reference proteome</keyword>
<feature type="chain" id="PRO_5015141181" evidence="1">
    <location>
        <begin position="30"/>
        <end position="197"/>
    </location>
</feature>
<accession>A0A2P1NLU7</accession>
<feature type="domain" description="BON" evidence="2">
    <location>
        <begin position="127"/>
        <end position="195"/>
    </location>
</feature>
<dbReference type="InterPro" id="IPR014004">
    <property type="entry name" value="Transpt-assoc_nodulatn_dom_bac"/>
</dbReference>
<dbReference type="PROSITE" id="PS51257">
    <property type="entry name" value="PROKAR_LIPOPROTEIN"/>
    <property type="match status" value="1"/>
</dbReference>
<dbReference type="InterPro" id="IPR051686">
    <property type="entry name" value="Lipoprotein_DolP"/>
</dbReference>
<dbReference type="PANTHER" id="PTHR34606:SF15">
    <property type="entry name" value="BON DOMAIN-CONTAINING PROTEIN"/>
    <property type="match status" value="1"/>
</dbReference>
<dbReference type="InterPro" id="IPR007055">
    <property type="entry name" value="BON_dom"/>
</dbReference>
<evidence type="ECO:0000256" key="1">
    <source>
        <dbReference type="SAM" id="SignalP"/>
    </source>
</evidence>
<dbReference type="EMBL" id="CP027792">
    <property type="protein sequence ID" value="AVP58031.1"/>
    <property type="molecule type" value="Genomic_DNA"/>
</dbReference>
<keyword evidence="1" id="KW-0732">Signal</keyword>
<dbReference type="OrthoDB" id="8564061at2"/>
<evidence type="ECO:0000313" key="4">
    <source>
        <dbReference type="Proteomes" id="UP000241829"/>
    </source>
</evidence>
<protein>
    <submittedName>
        <fullName evidence="3">Transporter</fullName>
    </submittedName>
</protein>
<gene>
    <name evidence="3" type="ORF">C7H73_10390</name>
</gene>
<evidence type="ECO:0000313" key="3">
    <source>
        <dbReference type="EMBL" id="AVP58031.1"/>
    </source>
</evidence>
<reference evidence="4" key="1">
    <citation type="submission" date="2018-03" db="EMBL/GenBank/DDBJ databases">
        <title>Genome sequencing of Melaminivora sp. strain SC2-7.</title>
        <authorList>
            <person name="Kim S.-J."/>
            <person name="Heo J."/>
            <person name="Ahn J.-H."/>
            <person name="Kwon S.-W."/>
        </authorList>
    </citation>
    <scope>NUCLEOTIDE SEQUENCE [LARGE SCALE GENOMIC DNA]</scope>
    <source>
        <strain evidence="4">SC2-7</strain>
    </source>
</reference>
<dbReference type="KEGG" id="melm:C7H73_10390"/>
<organism evidence="3 4">
    <name type="scientific">Pulveribacter suum</name>
    <dbReference type="NCBI Taxonomy" id="2116657"/>
    <lineage>
        <taxon>Bacteria</taxon>
        <taxon>Pseudomonadati</taxon>
        <taxon>Pseudomonadota</taxon>
        <taxon>Betaproteobacteria</taxon>
        <taxon>Burkholderiales</taxon>
        <taxon>Comamonadaceae</taxon>
        <taxon>Pulveribacter</taxon>
    </lineage>
</organism>
<dbReference type="Gene3D" id="3.30.1340.30">
    <property type="match status" value="1"/>
</dbReference>
<feature type="signal peptide" evidence="1">
    <location>
        <begin position="1"/>
        <end position="29"/>
    </location>
</feature>
<proteinExistence type="predicted"/>
<sequence>MNTSHTKNTPLLRTATLAAAVALALGLAACDKNDDRTAGQKLDSAIAKTEATAQDAKVKTEAAAHNAKVDMQDAAQEARAKTEAAAHDARVKTEEMTQEAREKMHATSEQTKADTREVTANAKAAVEDAGITARVNAGLAKDSELSAIRIDVDTKDHVVTLSGPVKNAVAKERATQIAQGVEGVTRVVNNLTINPGA</sequence>
<dbReference type="RefSeq" id="WP_106846584.1">
    <property type="nucleotide sequence ID" value="NZ_CP027792.1"/>
</dbReference>
<dbReference type="PROSITE" id="PS50914">
    <property type="entry name" value="BON"/>
    <property type="match status" value="1"/>
</dbReference>
<evidence type="ECO:0000259" key="2">
    <source>
        <dbReference type="PROSITE" id="PS50914"/>
    </source>
</evidence>